<evidence type="ECO:0000313" key="2">
    <source>
        <dbReference type="EMBL" id="EER60385.1"/>
    </source>
</evidence>
<evidence type="ECO:0000256" key="1">
    <source>
        <dbReference type="SAM" id="Phobius"/>
    </source>
</evidence>
<feature type="transmembrane region" description="Helical" evidence="1">
    <location>
        <begin position="254"/>
        <end position="274"/>
    </location>
</feature>
<feature type="transmembrane region" description="Helical" evidence="1">
    <location>
        <begin position="192"/>
        <end position="210"/>
    </location>
</feature>
<organism evidence="2 3">
    <name type="scientific">Acidovorax delafieldii 2AN</name>
    <dbReference type="NCBI Taxonomy" id="573060"/>
    <lineage>
        <taxon>Bacteria</taxon>
        <taxon>Pseudomonadati</taxon>
        <taxon>Pseudomonadota</taxon>
        <taxon>Betaproteobacteria</taxon>
        <taxon>Burkholderiales</taxon>
        <taxon>Comamonadaceae</taxon>
        <taxon>Acidovorax</taxon>
    </lineage>
</organism>
<dbReference type="Pfam" id="PF05940">
    <property type="entry name" value="NnrS"/>
    <property type="match status" value="1"/>
</dbReference>
<dbReference type="InterPro" id="IPR010266">
    <property type="entry name" value="NnrS"/>
</dbReference>
<comment type="caution">
    <text evidence="2">The sequence shown here is derived from an EMBL/GenBank/DDBJ whole genome shotgun (WGS) entry which is preliminary data.</text>
</comment>
<feature type="transmembrane region" description="Helical" evidence="1">
    <location>
        <begin position="42"/>
        <end position="64"/>
    </location>
</feature>
<feature type="transmembrane region" description="Helical" evidence="1">
    <location>
        <begin position="134"/>
        <end position="154"/>
    </location>
</feature>
<accession>C5T554</accession>
<protein>
    <submittedName>
        <fullName evidence="2">NnrS family protein</fullName>
    </submittedName>
</protein>
<evidence type="ECO:0000313" key="3">
    <source>
        <dbReference type="Proteomes" id="UP000003856"/>
    </source>
</evidence>
<keyword evidence="1" id="KW-1133">Transmembrane helix</keyword>
<keyword evidence="1" id="KW-0812">Transmembrane</keyword>
<feature type="transmembrane region" description="Helical" evidence="1">
    <location>
        <begin position="286"/>
        <end position="306"/>
    </location>
</feature>
<dbReference type="Proteomes" id="UP000003856">
    <property type="component" value="Unassembled WGS sequence"/>
</dbReference>
<dbReference type="RefSeq" id="WP_005796143.1">
    <property type="nucleotide sequence ID" value="NZ_ACQT01000058.1"/>
</dbReference>
<feature type="transmembrane region" description="Helical" evidence="1">
    <location>
        <begin position="76"/>
        <end position="98"/>
    </location>
</feature>
<gene>
    <name evidence="2" type="ORF">AcdelDRAFT_2034</name>
</gene>
<proteinExistence type="predicted"/>
<dbReference type="AlphaFoldDB" id="C5T554"/>
<feature type="transmembrane region" description="Helical" evidence="1">
    <location>
        <begin position="353"/>
        <end position="371"/>
    </location>
</feature>
<keyword evidence="1" id="KW-0472">Membrane</keyword>
<feature type="transmembrane region" description="Helical" evidence="1">
    <location>
        <begin position="312"/>
        <end position="332"/>
    </location>
</feature>
<feature type="transmembrane region" description="Helical" evidence="1">
    <location>
        <begin position="110"/>
        <end position="128"/>
    </location>
</feature>
<sequence length="413" mass="43606">MPGKGVRHPMKPLATPVVSASAVPPSAALRGWPVLRLGFRPFYLGAAFLACVTVPIWIAAMLGWLPLHLSVAPLLWHAHEMLFGFATAVIIGFLLTAVKAWTGLATPRGALLGALALLWLAARVAAVVAPYAVYAALDVVLLPVVAGILLQLLLRARNRRNLPLMGVLLLLALANGAFHLAILGAISLPPVQALHAGLALIVMIECVMAGRVVPAFTMSVNPGLKLQVPRPLELTILAVTALALVSWVCAPFGVGGVTAVLAGLAAVLHAVRMARWKPWITRNRPILWILHLSYAWVPVGFVLLALAQFGVVVVSAAVHAFAVGATGGLIIGMLTRTARGHTGRPLQASRLEVLAYGLVMAAAVLRVLLPLVAPQWYAAALVAAALAWSTAFAIYLALYTPWLLRTRLDGKDG</sequence>
<feature type="transmembrane region" description="Helical" evidence="1">
    <location>
        <begin position="166"/>
        <end position="186"/>
    </location>
</feature>
<reference evidence="2 3" key="1">
    <citation type="submission" date="2009-05" db="EMBL/GenBank/DDBJ databases">
        <title>The draft genome of Acidovorax delafieldii 2AN.</title>
        <authorList>
            <consortium name="US DOE Joint Genome Institute (JGI-PGF)"/>
            <person name="Lucas S."/>
            <person name="Copeland A."/>
            <person name="Lapidus A."/>
            <person name="Glavina del Rio T."/>
            <person name="Tice H."/>
            <person name="Bruce D."/>
            <person name="Goodwin L."/>
            <person name="Pitluck S."/>
            <person name="Larimer F."/>
            <person name="Land M.L."/>
            <person name="Hauser L."/>
            <person name="Shelobolina E.S."/>
            <person name="Picardal F."/>
            <person name="Roden E."/>
            <person name="Emerson D."/>
        </authorList>
    </citation>
    <scope>NUCLEOTIDE SEQUENCE [LARGE SCALE GENOMIC DNA]</scope>
    <source>
        <strain evidence="2 3">2AN</strain>
    </source>
</reference>
<feature type="transmembrane region" description="Helical" evidence="1">
    <location>
        <begin position="231"/>
        <end position="248"/>
    </location>
</feature>
<dbReference type="EMBL" id="ACQT01000058">
    <property type="protein sequence ID" value="EER60385.1"/>
    <property type="molecule type" value="Genomic_DNA"/>
</dbReference>
<dbReference type="PATRIC" id="fig|573060.9.peg.3077"/>
<name>C5T554_ACIDE</name>
<keyword evidence="3" id="KW-1185">Reference proteome</keyword>
<feature type="transmembrane region" description="Helical" evidence="1">
    <location>
        <begin position="377"/>
        <end position="398"/>
    </location>
</feature>